<dbReference type="Gramene" id="EFJ37381">
    <property type="protein sequence ID" value="EFJ37381"/>
    <property type="gene ID" value="SELMODRAFT_77254"/>
</dbReference>
<dbReference type="eggNOG" id="KOG4197">
    <property type="taxonomic scope" value="Eukaryota"/>
</dbReference>
<evidence type="ECO:0000256" key="2">
    <source>
        <dbReference type="PROSITE-ProRule" id="PRU00708"/>
    </source>
</evidence>
<dbReference type="KEGG" id="smo:SELMODRAFT_77254"/>
<dbReference type="AlphaFoldDB" id="D8QS50"/>
<dbReference type="InParanoid" id="D8QS50"/>
<keyword evidence="4" id="KW-1185">Reference proteome</keyword>
<dbReference type="PANTHER" id="PTHR47926:SF533">
    <property type="entry name" value="DYW DOMAIN-CONTAINING PROTEIN"/>
    <property type="match status" value="1"/>
</dbReference>
<dbReference type="GO" id="GO:0009451">
    <property type="term" value="P:RNA modification"/>
    <property type="evidence" value="ECO:0007669"/>
    <property type="project" value="InterPro"/>
</dbReference>
<dbReference type="EMBL" id="GL377566">
    <property type="protein sequence ID" value="EFJ37381.1"/>
    <property type="molecule type" value="Genomic_DNA"/>
</dbReference>
<dbReference type="InterPro" id="IPR046960">
    <property type="entry name" value="PPR_At4g14850-like_plant"/>
</dbReference>
<dbReference type="Pfam" id="PF01535">
    <property type="entry name" value="PPR"/>
    <property type="match status" value="4"/>
</dbReference>
<dbReference type="HOGENOM" id="CLU_002706_0_0_1"/>
<dbReference type="PROSITE" id="PS51375">
    <property type="entry name" value="PPR"/>
    <property type="match status" value="3"/>
</dbReference>
<dbReference type="GO" id="GO:0003723">
    <property type="term" value="F:RNA binding"/>
    <property type="evidence" value="ECO:0007669"/>
    <property type="project" value="InterPro"/>
</dbReference>
<proteinExistence type="predicted"/>
<name>D8QS50_SELML</name>
<accession>D8QS50</accession>
<dbReference type="Proteomes" id="UP000001514">
    <property type="component" value="Unassembled WGS sequence"/>
</dbReference>
<feature type="repeat" description="PPR" evidence="2">
    <location>
        <begin position="5"/>
        <end position="39"/>
    </location>
</feature>
<dbReference type="Pfam" id="PF13041">
    <property type="entry name" value="PPR_2"/>
    <property type="match status" value="1"/>
</dbReference>
<sequence length="404" mass="44585">MPERDQVSWNVIVAAFARAGDIDRMLGLLDAMERQGIYPNRLTFVALLDAFDRSEMDPSRFSDEGELLHSKISQHGFHFDLQIQTSLIKMYDRLGSVEKAIAVFDRISSPDAIAWNSLLSAFARNGDLDAANALFQRMPERSLVSWNIAIAANLHCGRAKTALWLLQVMDLDGGDTADRAIFITALYACGVLEKLRLGEAIHAEIAAFGLETDVCIGTALISMYGKCHRALLARDAFDRIKEKNQNVVLWSATIGIYAHNGLFDAAMELFFRMCLEGVHPNDVTFVNILSASAHAGDLSNARQWFFSVATDFGVAYTRDHYVCMADMLARSGLMDQARELVGDMPFVPDSCSWKTVLAGCLVAGSLKQAERVACSVIECEPEDSSPYIMLSNIYSAAKDQILVC</sequence>
<feature type="repeat" description="PPR" evidence="2">
    <location>
        <begin position="111"/>
        <end position="145"/>
    </location>
</feature>
<dbReference type="STRING" id="88036.D8QS50"/>
<evidence type="ECO:0000256" key="1">
    <source>
        <dbReference type="ARBA" id="ARBA00022737"/>
    </source>
</evidence>
<protein>
    <recommendedName>
        <fullName evidence="5">Pentacotripeptide-repeat region of PRORP domain-containing protein</fullName>
    </recommendedName>
</protein>
<keyword evidence="1" id="KW-0677">Repeat</keyword>
<dbReference type="InterPro" id="IPR011990">
    <property type="entry name" value="TPR-like_helical_dom_sf"/>
</dbReference>
<evidence type="ECO:0000313" key="4">
    <source>
        <dbReference type="Proteomes" id="UP000001514"/>
    </source>
</evidence>
<dbReference type="FunFam" id="1.25.40.10:FF:000158">
    <property type="entry name" value="pentatricopeptide repeat-containing protein At2g33680"/>
    <property type="match status" value="1"/>
</dbReference>
<dbReference type="Gene3D" id="1.25.40.10">
    <property type="entry name" value="Tetratricopeptide repeat domain"/>
    <property type="match status" value="4"/>
</dbReference>
<dbReference type="InterPro" id="IPR002885">
    <property type="entry name" value="PPR_rpt"/>
</dbReference>
<gene>
    <name evidence="3" type="ORF">SELMODRAFT_77254</name>
</gene>
<dbReference type="GO" id="GO:0048731">
    <property type="term" value="P:system development"/>
    <property type="evidence" value="ECO:0007669"/>
    <property type="project" value="UniProtKB-ARBA"/>
</dbReference>
<organism evidence="4">
    <name type="scientific">Selaginella moellendorffii</name>
    <name type="common">Spikemoss</name>
    <dbReference type="NCBI Taxonomy" id="88036"/>
    <lineage>
        <taxon>Eukaryota</taxon>
        <taxon>Viridiplantae</taxon>
        <taxon>Streptophyta</taxon>
        <taxon>Embryophyta</taxon>
        <taxon>Tracheophyta</taxon>
        <taxon>Lycopodiopsida</taxon>
        <taxon>Selaginellales</taxon>
        <taxon>Selaginellaceae</taxon>
        <taxon>Selaginella</taxon>
    </lineage>
</organism>
<evidence type="ECO:0008006" key="5">
    <source>
        <dbReference type="Google" id="ProtNLM"/>
    </source>
</evidence>
<evidence type="ECO:0000313" key="3">
    <source>
        <dbReference type="EMBL" id="EFJ37381.1"/>
    </source>
</evidence>
<reference evidence="3 4" key="1">
    <citation type="journal article" date="2011" name="Science">
        <title>The Selaginella genome identifies genetic changes associated with the evolution of vascular plants.</title>
        <authorList>
            <person name="Banks J.A."/>
            <person name="Nishiyama T."/>
            <person name="Hasebe M."/>
            <person name="Bowman J.L."/>
            <person name="Gribskov M."/>
            <person name="dePamphilis C."/>
            <person name="Albert V.A."/>
            <person name="Aono N."/>
            <person name="Aoyama T."/>
            <person name="Ambrose B.A."/>
            <person name="Ashton N.W."/>
            <person name="Axtell M.J."/>
            <person name="Barker E."/>
            <person name="Barker M.S."/>
            <person name="Bennetzen J.L."/>
            <person name="Bonawitz N.D."/>
            <person name="Chapple C."/>
            <person name="Cheng C."/>
            <person name="Correa L.G."/>
            <person name="Dacre M."/>
            <person name="DeBarry J."/>
            <person name="Dreyer I."/>
            <person name="Elias M."/>
            <person name="Engstrom E.M."/>
            <person name="Estelle M."/>
            <person name="Feng L."/>
            <person name="Finet C."/>
            <person name="Floyd S.K."/>
            <person name="Frommer W.B."/>
            <person name="Fujita T."/>
            <person name="Gramzow L."/>
            <person name="Gutensohn M."/>
            <person name="Harholt J."/>
            <person name="Hattori M."/>
            <person name="Heyl A."/>
            <person name="Hirai T."/>
            <person name="Hiwatashi Y."/>
            <person name="Ishikawa M."/>
            <person name="Iwata M."/>
            <person name="Karol K.G."/>
            <person name="Koehler B."/>
            <person name="Kolukisaoglu U."/>
            <person name="Kubo M."/>
            <person name="Kurata T."/>
            <person name="Lalonde S."/>
            <person name="Li K."/>
            <person name="Li Y."/>
            <person name="Litt A."/>
            <person name="Lyons E."/>
            <person name="Manning G."/>
            <person name="Maruyama T."/>
            <person name="Michael T.P."/>
            <person name="Mikami K."/>
            <person name="Miyazaki S."/>
            <person name="Morinaga S."/>
            <person name="Murata T."/>
            <person name="Mueller-Roeber B."/>
            <person name="Nelson D.R."/>
            <person name="Obara M."/>
            <person name="Oguri Y."/>
            <person name="Olmstead R.G."/>
            <person name="Onodera N."/>
            <person name="Petersen B.L."/>
            <person name="Pils B."/>
            <person name="Prigge M."/>
            <person name="Rensing S.A."/>
            <person name="Riano-Pachon D.M."/>
            <person name="Roberts A.W."/>
            <person name="Sato Y."/>
            <person name="Scheller H.V."/>
            <person name="Schulz B."/>
            <person name="Schulz C."/>
            <person name="Shakirov E.V."/>
            <person name="Shibagaki N."/>
            <person name="Shinohara N."/>
            <person name="Shippen D.E."/>
            <person name="Soerensen I."/>
            <person name="Sotooka R."/>
            <person name="Sugimoto N."/>
            <person name="Sugita M."/>
            <person name="Sumikawa N."/>
            <person name="Tanurdzic M."/>
            <person name="Theissen G."/>
            <person name="Ulvskov P."/>
            <person name="Wakazuki S."/>
            <person name="Weng J.K."/>
            <person name="Willats W.W."/>
            <person name="Wipf D."/>
            <person name="Wolf P.G."/>
            <person name="Yang L."/>
            <person name="Zimmer A.D."/>
            <person name="Zhu Q."/>
            <person name="Mitros T."/>
            <person name="Hellsten U."/>
            <person name="Loque D."/>
            <person name="Otillar R."/>
            <person name="Salamov A."/>
            <person name="Schmutz J."/>
            <person name="Shapiro H."/>
            <person name="Lindquist E."/>
            <person name="Lucas S."/>
            <person name="Rokhsar D."/>
            <person name="Grigoriev I.V."/>
        </authorList>
    </citation>
    <scope>NUCLEOTIDE SEQUENCE [LARGE SCALE GENOMIC DNA]</scope>
</reference>
<dbReference type="PANTHER" id="PTHR47926">
    <property type="entry name" value="PENTATRICOPEPTIDE REPEAT-CONTAINING PROTEIN"/>
    <property type="match status" value="1"/>
</dbReference>
<dbReference type="NCBIfam" id="TIGR00756">
    <property type="entry name" value="PPR"/>
    <property type="match status" value="3"/>
</dbReference>
<feature type="repeat" description="PPR" evidence="2">
    <location>
        <begin position="246"/>
        <end position="280"/>
    </location>
</feature>